<name>A0A4U0FCN2_9BACL</name>
<dbReference type="SUPFAM" id="SSF81901">
    <property type="entry name" value="HCP-like"/>
    <property type="match status" value="1"/>
</dbReference>
<feature type="transmembrane region" description="Helical" evidence="1">
    <location>
        <begin position="7"/>
        <end position="23"/>
    </location>
</feature>
<dbReference type="EMBL" id="SUPK01000005">
    <property type="protein sequence ID" value="TJY41994.1"/>
    <property type="molecule type" value="Genomic_DNA"/>
</dbReference>
<feature type="transmembrane region" description="Helical" evidence="1">
    <location>
        <begin position="29"/>
        <end position="49"/>
    </location>
</feature>
<keyword evidence="3" id="KW-1185">Reference proteome</keyword>
<keyword evidence="1" id="KW-0812">Transmembrane</keyword>
<dbReference type="RefSeq" id="WP_136778128.1">
    <property type="nucleotide sequence ID" value="NZ_SUPK01000005.1"/>
</dbReference>
<evidence type="ECO:0000313" key="2">
    <source>
        <dbReference type="EMBL" id="TJY41994.1"/>
    </source>
</evidence>
<dbReference type="Gene3D" id="1.25.40.10">
    <property type="entry name" value="Tetratricopeptide repeat domain"/>
    <property type="match status" value="1"/>
</dbReference>
<gene>
    <name evidence="2" type="ORF">E5161_12440</name>
</gene>
<accession>A0A4U0FCN2</accession>
<keyword evidence="1" id="KW-1133">Transmembrane helix</keyword>
<dbReference type="AlphaFoldDB" id="A0A4U0FCN2"/>
<evidence type="ECO:0000256" key="1">
    <source>
        <dbReference type="SAM" id="Phobius"/>
    </source>
</evidence>
<dbReference type="Proteomes" id="UP000309673">
    <property type="component" value="Unassembled WGS sequence"/>
</dbReference>
<dbReference type="InterPro" id="IPR011990">
    <property type="entry name" value="TPR-like_helical_dom_sf"/>
</dbReference>
<keyword evidence="1" id="KW-0472">Membrane</keyword>
<evidence type="ECO:0000313" key="3">
    <source>
        <dbReference type="Proteomes" id="UP000309673"/>
    </source>
</evidence>
<evidence type="ECO:0008006" key="4">
    <source>
        <dbReference type="Google" id="ProtNLM"/>
    </source>
</evidence>
<organism evidence="2 3">
    <name type="scientific">Cohnella pontilimi</name>
    <dbReference type="NCBI Taxonomy" id="2564100"/>
    <lineage>
        <taxon>Bacteria</taxon>
        <taxon>Bacillati</taxon>
        <taxon>Bacillota</taxon>
        <taxon>Bacilli</taxon>
        <taxon>Bacillales</taxon>
        <taxon>Paenibacillaceae</taxon>
        <taxon>Cohnella</taxon>
    </lineage>
</organism>
<reference evidence="2 3" key="1">
    <citation type="submission" date="2019-04" db="EMBL/GenBank/DDBJ databases">
        <title>Cohnella sp. nov., isolated from soil.</title>
        <authorList>
            <person name="Kim W."/>
        </authorList>
    </citation>
    <scope>NUCLEOTIDE SEQUENCE [LARGE SCALE GENOMIC DNA]</scope>
    <source>
        <strain evidence="2 3">CAU 1483</strain>
    </source>
</reference>
<protein>
    <recommendedName>
        <fullName evidence="4">Tetratricopeptide repeat protein</fullName>
    </recommendedName>
</protein>
<sequence>MKLLKMMYPVIYFGMLFGVLYHFDSSWPSYVIALLLPAYYGIRTIYHFIIFRDFGKMIHEITNKYESTFNPNDAAASIEDLLATVNKRQPVKDVLNIHRASYISKSGNFLKALEILKKMNPNKLVTEELRISYFIQLIYVHFMLRNFTEAAYLIRRHRAFMNEGSENKIVKEGVLFLSAIRDYFDGKLEKSKVKLVQAISTKQQGESKEPPIVLHYFLGLIYYRQRNKEESIRYFDQISRFPHYQYYATHAGKYLKLAAAEEWDSEEIAEKPDLDFFLKRSAG</sequence>
<proteinExistence type="predicted"/>
<comment type="caution">
    <text evidence="2">The sequence shown here is derived from an EMBL/GenBank/DDBJ whole genome shotgun (WGS) entry which is preliminary data.</text>
</comment>